<proteinExistence type="predicted"/>
<protein>
    <submittedName>
        <fullName evidence="1">Uncharacterized protein</fullName>
    </submittedName>
</protein>
<dbReference type="Proteomes" id="UP001054945">
    <property type="component" value="Unassembled WGS sequence"/>
</dbReference>
<accession>A0AAV4XTV1</accession>
<keyword evidence="2" id="KW-1185">Reference proteome</keyword>
<evidence type="ECO:0000313" key="2">
    <source>
        <dbReference type="Proteomes" id="UP001054945"/>
    </source>
</evidence>
<comment type="caution">
    <text evidence="1">The sequence shown here is derived from an EMBL/GenBank/DDBJ whole genome shotgun (WGS) entry which is preliminary data.</text>
</comment>
<reference evidence="1 2" key="1">
    <citation type="submission" date="2021-06" db="EMBL/GenBank/DDBJ databases">
        <title>Caerostris extrusa draft genome.</title>
        <authorList>
            <person name="Kono N."/>
            <person name="Arakawa K."/>
        </authorList>
    </citation>
    <scope>NUCLEOTIDE SEQUENCE [LARGE SCALE GENOMIC DNA]</scope>
</reference>
<organism evidence="1 2">
    <name type="scientific">Caerostris extrusa</name>
    <name type="common">Bark spider</name>
    <name type="synonym">Caerostris bankana</name>
    <dbReference type="NCBI Taxonomy" id="172846"/>
    <lineage>
        <taxon>Eukaryota</taxon>
        <taxon>Metazoa</taxon>
        <taxon>Ecdysozoa</taxon>
        <taxon>Arthropoda</taxon>
        <taxon>Chelicerata</taxon>
        <taxon>Arachnida</taxon>
        <taxon>Araneae</taxon>
        <taxon>Araneomorphae</taxon>
        <taxon>Entelegynae</taxon>
        <taxon>Araneoidea</taxon>
        <taxon>Araneidae</taxon>
        <taxon>Caerostris</taxon>
    </lineage>
</organism>
<evidence type="ECO:0000313" key="1">
    <source>
        <dbReference type="EMBL" id="GIY97580.1"/>
    </source>
</evidence>
<sequence length="67" mass="6801">MCQPTNMSAPTVRLAASQSRVGVSRIKTMVPYAVGVRIDLGVPFGFYLGCGGGLGLGGGGEAQEEQG</sequence>
<gene>
    <name evidence="1" type="ORF">CEXT_421961</name>
</gene>
<dbReference type="AlphaFoldDB" id="A0AAV4XTV1"/>
<dbReference type="EMBL" id="BPLR01018182">
    <property type="protein sequence ID" value="GIY97580.1"/>
    <property type="molecule type" value="Genomic_DNA"/>
</dbReference>
<name>A0AAV4XTV1_CAEEX</name>